<comment type="caution">
    <text evidence="1">The sequence shown here is derived from an EMBL/GenBank/DDBJ whole genome shotgun (WGS) entry which is preliminary data.</text>
</comment>
<dbReference type="PANTHER" id="PTHR48228:SF5">
    <property type="entry name" value="ALPHA-METHYLACYL-COA RACEMASE"/>
    <property type="match status" value="1"/>
</dbReference>
<dbReference type="Gene3D" id="3.40.50.10540">
    <property type="entry name" value="Crotonobetainyl-coa:carnitine coa-transferase, domain 1"/>
    <property type="match status" value="1"/>
</dbReference>
<sequence length="431" mass="45349">MNPTASIDGLPSSTAPLAGVRVVEVSSFIAAPLCGMTLAQLGAEVVRVDPIGGAADYHRWPVTDDGESIYWAGLNKGKRSFAADFRDPQAHTLIRDLITDAGVLVTNAAGRDWLDYDSLAAIRPDLIHVQVLGRADGGSGVDYTVNAAAGFPLATGPVGHAGPVNHLLPAWDLACGLYAALSVASAVHRREVTGAGAKIVLPLEDVALATAGNLGYLAEAQLGGPERARIGNSVYGTYGRDFTTSDGVAFMVVALTPRHFRDLTELTGTTVAVGALESALGADFRDEGDRYRHREVLDALFAVWFREHTAAEVEAALAGTSILHERYRTFAEIAKDPRVTANPMFQYVDQPRVGGHLAPSLPMSFDGHHPAPRPAPANGDDTAAVLAEHLGLTPQEIDRLATDGTIRVPAGTLPALEKDLAVCPASPRPSA</sequence>
<gene>
    <name evidence="1" type="ORF">G352_22531</name>
</gene>
<proteinExistence type="predicted"/>
<name>M2X467_9NOCA</name>
<dbReference type="Pfam" id="PF02515">
    <property type="entry name" value="CoA_transf_3"/>
    <property type="match status" value="1"/>
</dbReference>
<protein>
    <submittedName>
        <fullName evidence="1">L-carnitine dehydratase/bile acid-inducible protein F</fullName>
    </submittedName>
</protein>
<dbReference type="InterPro" id="IPR003673">
    <property type="entry name" value="CoA-Trfase_fam_III"/>
</dbReference>
<dbReference type="EMBL" id="AOEX01000085">
    <property type="protein sequence ID" value="EME55821.1"/>
    <property type="molecule type" value="Genomic_DNA"/>
</dbReference>
<dbReference type="AlphaFoldDB" id="M2X467"/>
<keyword evidence="2" id="KW-1185">Reference proteome</keyword>
<accession>M2X467</accession>
<dbReference type="Gene3D" id="3.30.1540.10">
    <property type="entry name" value="formyl-coa transferase, domain 3"/>
    <property type="match status" value="1"/>
</dbReference>
<dbReference type="PATRIC" id="fig|1278076.4.peg.4614"/>
<reference evidence="1 2" key="1">
    <citation type="journal article" date="2013" name="Genome Announc.">
        <title>Draft Genome Sequence of Rhodococcus ruber Strain BKS 20-38.</title>
        <authorList>
            <person name="Bala M."/>
            <person name="Kumar S."/>
            <person name="Raghava G.P."/>
            <person name="Mayilraj S."/>
        </authorList>
    </citation>
    <scope>NUCLEOTIDE SEQUENCE [LARGE SCALE GENOMIC DNA]</scope>
    <source>
        <strain evidence="1 2">BKS 20-38</strain>
    </source>
</reference>
<dbReference type="SUPFAM" id="SSF89796">
    <property type="entry name" value="CoA-transferase family III (CaiB/BaiF)"/>
    <property type="match status" value="1"/>
</dbReference>
<dbReference type="GO" id="GO:0003824">
    <property type="term" value="F:catalytic activity"/>
    <property type="evidence" value="ECO:0007669"/>
    <property type="project" value="InterPro"/>
</dbReference>
<evidence type="ECO:0000313" key="1">
    <source>
        <dbReference type="EMBL" id="EME55821.1"/>
    </source>
</evidence>
<evidence type="ECO:0000313" key="2">
    <source>
        <dbReference type="Proteomes" id="UP000011731"/>
    </source>
</evidence>
<dbReference type="InterPro" id="IPR050509">
    <property type="entry name" value="CoA-transferase_III"/>
</dbReference>
<dbReference type="Proteomes" id="UP000011731">
    <property type="component" value="Unassembled WGS sequence"/>
</dbReference>
<dbReference type="InterPro" id="IPR044855">
    <property type="entry name" value="CoA-Trfase_III_dom3_sf"/>
</dbReference>
<organism evidence="1 2">
    <name type="scientific">Rhodococcus ruber BKS 20-38</name>
    <dbReference type="NCBI Taxonomy" id="1278076"/>
    <lineage>
        <taxon>Bacteria</taxon>
        <taxon>Bacillati</taxon>
        <taxon>Actinomycetota</taxon>
        <taxon>Actinomycetes</taxon>
        <taxon>Mycobacteriales</taxon>
        <taxon>Nocardiaceae</taxon>
        <taxon>Rhodococcus</taxon>
    </lineage>
</organism>
<dbReference type="PANTHER" id="PTHR48228">
    <property type="entry name" value="SUCCINYL-COA--D-CITRAMALATE COA-TRANSFERASE"/>
    <property type="match status" value="1"/>
</dbReference>
<dbReference type="InterPro" id="IPR023606">
    <property type="entry name" value="CoA-Trfase_III_dom_1_sf"/>
</dbReference>
<dbReference type="RefSeq" id="WP_003938569.1">
    <property type="nucleotide sequence ID" value="NZ_AOEX01000085.1"/>
</dbReference>